<protein>
    <submittedName>
        <fullName evidence="1">Zinc-binding dehydrogenase</fullName>
    </submittedName>
</protein>
<reference evidence="1 2" key="1">
    <citation type="submission" date="2021-07" db="EMBL/GenBank/DDBJ databases">
        <title>Actinomadura sp. PM05-2 isolated from lichen.</title>
        <authorList>
            <person name="Somphong A."/>
            <person name="Phongsopitanun W."/>
            <person name="Tanasupawat S."/>
            <person name="Peongsungnone V."/>
        </authorList>
    </citation>
    <scope>NUCLEOTIDE SEQUENCE [LARGE SCALE GENOMIC DNA]</scope>
    <source>
        <strain evidence="1 2">PM05-2</strain>
    </source>
</reference>
<dbReference type="EMBL" id="JAIBOA010000002">
    <property type="protein sequence ID" value="MBW8481411.1"/>
    <property type="molecule type" value="Genomic_DNA"/>
</dbReference>
<organism evidence="1 2">
    <name type="scientific">Actinomadura parmotrematis</name>
    <dbReference type="NCBI Taxonomy" id="2864039"/>
    <lineage>
        <taxon>Bacteria</taxon>
        <taxon>Bacillati</taxon>
        <taxon>Actinomycetota</taxon>
        <taxon>Actinomycetes</taxon>
        <taxon>Streptosporangiales</taxon>
        <taxon>Thermomonosporaceae</taxon>
        <taxon>Actinomadura</taxon>
    </lineage>
</organism>
<keyword evidence="2" id="KW-1185">Reference proteome</keyword>
<dbReference type="PANTHER" id="PTHR11695:SF294">
    <property type="entry name" value="RETICULON-4-INTERACTING PROTEIN 1, MITOCHONDRIAL"/>
    <property type="match status" value="1"/>
</dbReference>
<dbReference type="InterPro" id="IPR050700">
    <property type="entry name" value="YIM1/Zinc_Alcohol_DH_Fams"/>
</dbReference>
<dbReference type="InterPro" id="IPR036291">
    <property type="entry name" value="NAD(P)-bd_dom_sf"/>
</dbReference>
<dbReference type="SUPFAM" id="SSF51735">
    <property type="entry name" value="NAD(P)-binding Rossmann-fold domains"/>
    <property type="match status" value="1"/>
</dbReference>
<dbReference type="Gene3D" id="3.90.180.10">
    <property type="entry name" value="Medium-chain alcohol dehydrogenases, catalytic domain"/>
    <property type="match status" value="1"/>
</dbReference>
<gene>
    <name evidence="1" type="ORF">K1Y72_03435</name>
</gene>
<name>A0ABS7FM16_9ACTN</name>
<dbReference type="PANTHER" id="PTHR11695">
    <property type="entry name" value="ALCOHOL DEHYDROGENASE RELATED"/>
    <property type="match status" value="1"/>
</dbReference>
<accession>A0ABS7FM16</accession>
<proteinExistence type="predicted"/>
<sequence length="146" mass="15557">MQLARLLGARVTAAGAARHAPFLRRPGADRFVDLAEPFARTAAGVDVVLDIVGGDVQDRAYGVLRPGGRLVALASPPDRARAHEHGVSAEAFTVRPDAAALEQIAALVDDGRLRPIVAETLPLTLGRRAYQAGRRRRPGKTVLTVR</sequence>
<dbReference type="Proteomes" id="UP000774570">
    <property type="component" value="Unassembled WGS sequence"/>
</dbReference>
<evidence type="ECO:0000313" key="2">
    <source>
        <dbReference type="Proteomes" id="UP000774570"/>
    </source>
</evidence>
<comment type="caution">
    <text evidence="1">The sequence shown here is derived from an EMBL/GenBank/DDBJ whole genome shotgun (WGS) entry which is preliminary data.</text>
</comment>
<dbReference type="Gene3D" id="3.40.50.720">
    <property type="entry name" value="NAD(P)-binding Rossmann-like Domain"/>
    <property type="match status" value="1"/>
</dbReference>
<evidence type="ECO:0000313" key="1">
    <source>
        <dbReference type="EMBL" id="MBW8481411.1"/>
    </source>
</evidence>
<dbReference type="Pfam" id="PF13602">
    <property type="entry name" value="ADH_zinc_N_2"/>
    <property type="match status" value="1"/>
</dbReference>